<dbReference type="AlphaFoldDB" id="A0AAD6W5J7"/>
<evidence type="ECO:0000313" key="2">
    <source>
        <dbReference type="Proteomes" id="UP001164929"/>
    </source>
</evidence>
<dbReference type="EMBL" id="JAQIZT010000004">
    <property type="protein sequence ID" value="KAJ7000065.1"/>
    <property type="molecule type" value="Genomic_DNA"/>
</dbReference>
<gene>
    <name evidence="1" type="ORF">NC653_010740</name>
</gene>
<evidence type="ECO:0000313" key="1">
    <source>
        <dbReference type="EMBL" id="KAJ7000065.1"/>
    </source>
</evidence>
<dbReference type="Proteomes" id="UP001164929">
    <property type="component" value="Chromosome 4"/>
</dbReference>
<comment type="caution">
    <text evidence="1">The sequence shown here is derived from an EMBL/GenBank/DDBJ whole genome shotgun (WGS) entry which is preliminary data.</text>
</comment>
<sequence length="69" mass="7592">MRMTFYSLSIYLNTCCPPTNISFGTPIANHLSARRHGDVVGDAIISPFITSSTNSHIHVATSSTWMESF</sequence>
<organism evidence="1 2">
    <name type="scientific">Populus alba x Populus x berolinensis</name>
    <dbReference type="NCBI Taxonomy" id="444605"/>
    <lineage>
        <taxon>Eukaryota</taxon>
        <taxon>Viridiplantae</taxon>
        <taxon>Streptophyta</taxon>
        <taxon>Embryophyta</taxon>
        <taxon>Tracheophyta</taxon>
        <taxon>Spermatophyta</taxon>
        <taxon>Magnoliopsida</taxon>
        <taxon>eudicotyledons</taxon>
        <taxon>Gunneridae</taxon>
        <taxon>Pentapetalae</taxon>
        <taxon>rosids</taxon>
        <taxon>fabids</taxon>
        <taxon>Malpighiales</taxon>
        <taxon>Salicaceae</taxon>
        <taxon>Saliceae</taxon>
        <taxon>Populus</taxon>
    </lineage>
</organism>
<name>A0AAD6W5J7_9ROSI</name>
<keyword evidence="2" id="KW-1185">Reference proteome</keyword>
<protein>
    <submittedName>
        <fullName evidence="1">Uncharacterized protein</fullName>
    </submittedName>
</protein>
<reference evidence="1 2" key="1">
    <citation type="journal article" date="2023" name="Mol. Ecol. Resour.">
        <title>Chromosome-level genome assembly of a triploid poplar Populus alba 'Berolinensis'.</title>
        <authorList>
            <person name="Chen S."/>
            <person name="Yu Y."/>
            <person name="Wang X."/>
            <person name="Wang S."/>
            <person name="Zhang T."/>
            <person name="Zhou Y."/>
            <person name="He R."/>
            <person name="Meng N."/>
            <person name="Wang Y."/>
            <person name="Liu W."/>
            <person name="Liu Z."/>
            <person name="Liu J."/>
            <person name="Guo Q."/>
            <person name="Huang H."/>
            <person name="Sederoff R.R."/>
            <person name="Wang G."/>
            <person name="Qu G."/>
            <person name="Chen S."/>
        </authorList>
    </citation>
    <scope>NUCLEOTIDE SEQUENCE [LARGE SCALE GENOMIC DNA]</scope>
    <source>
        <strain evidence="1">SC-2020</strain>
    </source>
</reference>
<accession>A0AAD6W5J7</accession>
<proteinExistence type="predicted"/>